<proteinExistence type="predicted"/>
<dbReference type="GO" id="GO:0012505">
    <property type="term" value="C:endomembrane system"/>
    <property type="evidence" value="ECO:0007669"/>
    <property type="project" value="UniProtKB-SubCell"/>
</dbReference>
<evidence type="ECO:0000256" key="2">
    <source>
        <dbReference type="ARBA" id="ARBA00022448"/>
    </source>
</evidence>
<evidence type="ECO:0000259" key="11">
    <source>
        <dbReference type="PROSITE" id="PS51201"/>
    </source>
</evidence>
<feature type="transmembrane region" description="Helical" evidence="10">
    <location>
        <begin position="356"/>
        <end position="374"/>
    </location>
</feature>
<dbReference type="Proteomes" id="UP000327478">
    <property type="component" value="Chromosome"/>
</dbReference>
<evidence type="ECO:0000313" key="13">
    <source>
        <dbReference type="EMBL" id="QGA10149.1"/>
    </source>
</evidence>
<feature type="transmembrane region" description="Helical" evidence="10">
    <location>
        <begin position="289"/>
        <end position="310"/>
    </location>
</feature>
<feature type="transmembrane region" description="Helical" evidence="10">
    <location>
        <begin position="150"/>
        <end position="171"/>
    </location>
</feature>
<dbReference type="GO" id="GO:0005886">
    <property type="term" value="C:plasma membrane"/>
    <property type="evidence" value="ECO:0007669"/>
    <property type="project" value="TreeGrafter"/>
</dbReference>
<feature type="transmembrane region" description="Helical" evidence="10">
    <location>
        <begin position="177"/>
        <end position="195"/>
    </location>
</feature>
<keyword evidence="7 10" id="KW-1133">Transmembrane helix</keyword>
<keyword evidence="3" id="KW-0050">Antiport</keyword>
<dbReference type="AlphaFoldDB" id="A0A5Q0NZB1"/>
<keyword evidence="6" id="KW-0630">Potassium</keyword>
<dbReference type="Pfam" id="PF02254">
    <property type="entry name" value="TrkA_N"/>
    <property type="match status" value="1"/>
</dbReference>
<dbReference type="Gene3D" id="1.20.1530.20">
    <property type="match status" value="1"/>
</dbReference>
<feature type="domain" description="RCK N-terminal" evidence="11">
    <location>
        <begin position="401"/>
        <end position="517"/>
    </location>
</feature>
<dbReference type="GO" id="GO:0015297">
    <property type="term" value="F:antiporter activity"/>
    <property type="evidence" value="ECO:0007669"/>
    <property type="project" value="UniProtKB-KW"/>
</dbReference>
<dbReference type="Proteomes" id="UP000480556">
    <property type="component" value="Unassembled WGS sequence"/>
</dbReference>
<gene>
    <name evidence="13" type="ORF">GFH30_01500</name>
    <name evidence="12" type="ORF">GHJ48_01205</name>
</gene>
<evidence type="ECO:0000256" key="4">
    <source>
        <dbReference type="ARBA" id="ARBA00022538"/>
    </source>
</evidence>
<feature type="transmembrane region" description="Helical" evidence="10">
    <location>
        <begin position="84"/>
        <end position="107"/>
    </location>
</feature>
<keyword evidence="2" id="KW-0813">Transport</keyword>
<comment type="subcellular location">
    <subcellularLocation>
        <location evidence="1">Endomembrane system</location>
        <topology evidence="1">Multi-pass membrane protein</topology>
    </subcellularLocation>
</comment>
<dbReference type="Gene3D" id="3.40.50.720">
    <property type="entry name" value="NAD(P)-binding Rossmann-like Domain"/>
    <property type="match status" value="1"/>
</dbReference>
<feature type="transmembrane region" description="Helical" evidence="10">
    <location>
        <begin position="113"/>
        <end position="130"/>
    </location>
</feature>
<sequence>MPILLQITLVLAIALLLVPLCKRLNIPSTLGYILTGIIAGSGYFQITNMPELQLQFTQISIFLLLFWLGLQLRPERLTRMSPTIWIMTAILSSVSTLIFAGMIHFILGQSFRASFAIGLAASFSATTLVIQHLNKQDQLATTHGQNSYSILMIQALLSIPFIALIPLLSGIPSTEHGVAYFAVILATFTGLFLSNRYVFQPLYQWIAKSGSHELHIIVALFVTLGLLLLMSVIGVHVYLAALFAGVLLADSDFRPAIESSIKPFLGLFIGLCFISLGLYIDLKDVLQNSLFITLGVLALFSVKFAISLALSRFYQQTWRNSSLLAASLAQAGELSFVLLMIATFEGVIDRALLSPLLLIVVISMLLTPIIYWLLDRQILPRLDRHNHLLATFDTDSSAHISTPILLIGFGRFGQMIARILRQQQQSFSVMDSTIEATHLLAQYDIPFYQADATEPDTLVQAGIRSTDTVIVAIDDIEDSMLIVRHLTWNYPDINIWVRARDRHHAELLQDLGIQHIWRETYHSALNLTEHVLSHLGLETEQAKTAIQRFQAHDNDLLKVQQSSSSIDQARSDHSVLAELAHLFEQDQVLHPIKSDTRALTDRDHNPIDVIRDDLS</sequence>
<dbReference type="GO" id="GO:1902600">
    <property type="term" value="P:proton transmembrane transport"/>
    <property type="evidence" value="ECO:0007669"/>
    <property type="project" value="InterPro"/>
</dbReference>
<dbReference type="EMBL" id="WITK01000001">
    <property type="protein sequence ID" value="MQW91026.1"/>
    <property type="molecule type" value="Genomic_DNA"/>
</dbReference>
<evidence type="ECO:0000313" key="12">
    <source>
        <dbReference type="EMBL" id="MQW91026.1"/>
    </source>
</evidence>
<feature type="transmembrane region" description="Helical" evidence="10">
    <location>
        <begin position="264"/>
        <end position="282"/>
    </location>
</feature>
<dbReference type="PROSITE" id="PS51201">
    <property type="entry name" value="RCK_N"/>
    <property type="match status" value="1"/>
</dbReference>
<keyword evidence="8" id="KW-0406">Ion transport</keyword>
<evidence type="ECO:0000256" key="10">
    <source>
        <dbReference type="SAM" id="Phobius"/>
    </source>
</evidence>
<dbReference type="EMBL" id="CP045650">
    <property type="protein sequence ID" value="QGA10149.1"/>
    <property type="molecule type" value="Genomic_DNA"/>
</dbReference>
<keyword evidence="5 10" id="KW-0812">Transmembrane</keyword>
<dbReference type="InterPro" id="IPR006153">
    <property type="entry name" value="Cation/H_exchanger_TM"/>
</dbReference>
<dbReference type="Pfam" id="PF00999">
    <property type="entry name" value="Na_H_Exchanger"/>
    <property type="match status" value="1"/>
</dbReference>
<evidence type="ECO:0000256" key="7">
    <source>
        <dbReference type="ARBA" id="ARBA00022989"/>
    </source>
</evidence>
<protein>
    <submittedName>
        <fullName evidence="12">Potassium:proton antiporter</fullName>
    </submittedName>
</protein>
<organism evidence="12 15">
    <name type="scientific">Acinetobacter wanghuae</name>
    <dbReference type="NCBI Taxonomy" id="2662362"/>
    <lineage>
        <taxon>Bacteria</taxon>
        <taxon>Pseudomonadati</taxon>
        <taxon>Pseudomonadota</taxon>
        <taxon>Gammaproteobacteria</taxon>
        <taxon>Moraxellales</taxon>
        <taxon>Moraxellaceae</taxon>
        <taxon>Acinetobacter</taxon>
    </lineage>
</organism>
<name>A0A5Q0NZB1_9GAMM</name>
<dbReference type="InterPro" id="IPR003148">
    <property type="entry name" value="RCK_N"/>
</dbReference>
<evidence type="ECO:0000256" key="6">
    <source>
        <dbReference type="ARBA" id="ARBA00022958"/>
    </source>
</evidence>
<accession>A0A5Q0NZB1</accession>
<dbReference type="RefSeq" id="WP_153370484.1">
    <property type="nucleotide sequence ID" value="NZ_CP045650.1"/>
</dbReference>
<reference evidence="14 15" key="1">
    <citation type="submission" date="2019-10" db="EMBL/GenBank/DDBJ databases">
        <authorList>
            <person name="Dong K."/>
        </authorList>
    </citation>
    <scope>NUCLEOTIDE SEQUENCE [LARGE SCALE GENOMIC DNA]</scope>
    <source>
        <strain evidence="14">dk386</strain>
        <strain evidence="13">Dk386</strain>
        <strain evidence="12">Dk771</strain>
        <strain evidence="15">dk771</strain>
    </source>
</reference>
<dbReference type="SUPFAM" id="SSF51735">
    <property type="entry name" value="NAD(P)-binding Rossmann-fold domains"/>
    <property type="match status" value="1"/>
</dbReference>
<evidence type="ECO:0000256" key="1">
    <source>
        <dbReference type="ARBA" id="ARBA00004127"/>
    </source>
</evidence>
<keyword evidence="14" id="KW-1185">Reference proteome</keyword>
<feature type="transmembrane region" description="Helical" evidence="10">
    <location>
        <begin position="216"/>
        <end position="244"/>
    </location>
</feature>
<dbReference type="FunFam" id="3.40.50.720:FF:000036">
    <property type="entry name" value="Glutathione-regulated potassium-efflux system protein KefB"/>
    <property type="match status" value="1"/>
</dbReference>
<keyword evidence="9 10" id="KW-0472">Membrane</keyword>
<dbReference type="InterPro" id="IPR036291">
    <property type="entry name" value="NAD(P)-bd_dom_sf"/>
</dbReference>
<dbReference type="GO" id="GO:0006813">
    <property type="term" value="P:potassium ion transport"/>
    <property type="evidence" value="ECO:0007669"/>
    <property type="project" value="UniProtKB-KW"/>
</dbReference>
<evidence type="ECO:0000256" key="3">
    <source>
        <dbReference type="ARBA" id="ARBA00022449"/>
    </source>
</evidence>
<evidence type="ECO:0000313" key="15">
    <source>
        <dbReference type="Proteomes" id="UP000480556"/>
    </source>
</evidence>
<dbReference type="InterPro" id="IPR038770">
    <property type="entry name" value="Na+/solute_symporter_sf"/>
</dbReference>
<evidence type="ECO:0000256" key="8">
    <source>
        <dbReference type="ARBA" id="ARBA00023065"/>
    </source>
</evidence>
<evidence type="ECO:0000256" key="5">
    <source>
        <dbReference type="ARBA" id="ARBA00022692"/>
    </source>
</evidence>
<feature type="transmembrane region" description="Helical" evidence="10">
    <location>
        <begin position="322"/>
        <end position="344"/>
    </location>
</feature>
<evidence type="ECO:0000256" key="9">
    <source>
        <dbReference type="ARBA" id="ARBA00023136"/>
    </source>
</evidence>
<keyword evidence="4" id="KW-0633">Potassium transport</keyword>
<evidence type="ECO:0000313" key="14">
    <source>
        <dbReference type="Proteomes" id="UP000327478"/>
    </source>
</evidence>
<dbReference type="PANTHER" id="PTHR46157:SF4">
    <property type="entry name" value="K(+) EFFLUX ANTIPORTER 3, CHLOROPLASTIC"/>
    <property type="match status" value="1"/>
</dbReference>
<dbReference type="PANTHER" id="PTHR46157">
    <property type="entry name" value="K(+) EFFLUX ANTIPORTER 3, CHLOROPLASTIC"/>
    <property type="match status" value="1"/>
</dbReference>